<gene>
    <name evidence="2" type="ORF">SAMN04488529_11281</name>
</gene>
<name>A0A1H0UTC4_9CLOT</name>
<keyword evidence="1" id="KW-1005">Bacterial flagellum biogenesis</keyword>
<dbReference type="SUPFAM" id="SSF140566">
    <property type="entry name" value="FlgN-like"/>
    <property type="match status" value="1"/>
</dbReference>
<evidence type="ECO:0000256" key="1">
    <source>
        <dbReference type="ARBA" id="ARBA00022795"/>
    </source>
</evidence>
<dbReference type="InterPro" id="IPR007809">
    <property type="entry name" value="FlgN-like"/>
</dbReference>
<organism evidence="2 3">
    <name type="scientific">Clostridium gasigenes</name>
    <dbReference type="NCBI Taxonomy" id="94869"/>
    <lineage>
        <taxon>Bacteria</taxon>
        <taxon>Bacillati</taxon>
        <taxon>Bacillota</taxon>
        <taxon>Clostridia</taxon>
        <taxon>Eubacteriales</taxon>
        <taxon>Clostridiaceae</taxon>
        <taxon>Clostridium</taxon>
    </lineage>
</organism>
<proteinExistence type="predicted"/>
<dbReference type="OrthoDB" id="1755640at2"/>
<dbReference type="AlphaFoldDB" id="A0A1H0UTC4"/>
<keyword evidence="2" id="KW-0966">Cell projection</keyword>
<keyword evidence="3" id="KW-1185">Reference proteome</keyword>
<keyword evidence="2" id="KW-0282">Flagellum</keyword>
<dbReference type="Proteomes" id="UP000198597">
    <property type="component" value="Unassembled WGS sequence"/>
</dbReference>
<dbReference type="EMBL" id="FNJM01000012">
    <property type="protein sequence ID" value="SDP69420.1"/>
    <property type="molecule type" value="Genomic_DNA"/>
</dbReference>
<dbReference type="Gene3D" id="1.20.58.300">
    <property type="entry name" value="FlgN-like"/>
    <property type="match status" value="1"/>
</dbReference>
<dbReference type="STRING" id="94869.SAMN04488529_11281"/>
<dbReference type="RefSeq" id="WP_089971828.1">
    <property type="nucleotide sequence ID" value="NZ_FNJM01000012.1"/>
</dbReference>
<evidence type="ECO:0000313" key="3">
    <source>
        <dbReference type="Proteomes" id="UP000198597"/>
    </source>
</evidence>
<dbReference type="InterPro" id="IPR036679">
    <property type="entry name" value="FlgN-like_sf"/>
</dbReference>
<keyword evidence="2" id="KW-0969">Cilium</keyword>
<dbReference type="GO" id="GO:0044780">
    <property type="term" value="P:bacterial-type flagellum assembly"/>
    <property type="evidence" value="ECO:0007669"/>
    <property type="project" value="InterPro"/>
</dbReference>
<reference evidence="2 3" key="1">
    <citation type="submission" date="2016-10" db="EMBL/GenBank/DDBJ databases">
        <authorList>
            <person name="de Groot N.N."/>
        </authorList>
    </citation>
    <scope>NUCLEOTIDE SEQUENCE [LARGE SCALE GENOMIC DNA]</scope>
    <source>
        <strain evidence="2 3">DSM 12272</strain>
    </source>
</reference>
<accession>A0A1H0UTC4</accession>
<dbReference type="Pfam" id="PF05130">
    <property type="entry name" value="FlgN"/>
    <property type="match status" value="1"/>
</dbReference>
<protein>
    <submittedName>
        <fullName evidence="2">Flagellar biosynthesis/type III secretory pathway chaperone</fullName>
    </submittedName>
</protein>
<evidence type="ECO:0000313" key="2">
    <source>
        <dbReference type="EMBL" id="SDP69420.1"/>
    </source>
</evidence>
<sequence length="136" mass="16059">MIDKLTEVLVKEDKALKNLLVLLDEQFKLIMSKNVFGMEEIVERLQTCNKGIAEFEVERRKLIGTKSMREIVKTLDNDNLDNVYREIQKLLEEIILQKDTNETLIKQQLGYTNKMLNIINPRREVKIYNSYGNIKR</sequence>